<sequence length="146" mass="16282">MTTELYSERGASGWPLVWGPLFAVLGFLSELIIGDRPHTLMWIVTGLGLLWLTAVWVYARRRFLAVRLTSTHLTQGREHLRIADIASLPDEEAKPGTRVLGGGLSVPRKYAEVPVRLKDGTRVLAWASDEEAFRDALREAVKDCTP</sequence>
<dbReference type="EMBL" id="SWMS01000001">
    <property type="protein sequence ID" value="TKG73653.1"/>
    <property type="molecule type" value="Genomic_DNA"/>
</dbReference>
<name>A0ABY2SDA2_9PSEU</name>
<protein>
    <recommendedName>
        <fullName evidence="4">DUF3093 domain-containing protein</fullName>
    </recommendedName>
</protein>
<proteinExistence type="predicted"/>
<keyword evidence="1" id="KW-1133">Transmembrane helix</keyword>
<organism evidence="2 3">
    <name type="scientific">Prauserella endophytica</name>
    <dbReference type="NCBI Taxonomy" id="1592324"/>
    <lineage>
        <taxon>Bacteria</taxon>
        <taxon>Bacillati</taxon>
        <taxon>Actinomycetota</taxon>
        <taxon>Actinomycetes</taxon>
        <taxon>Pseudonocardiales</taxon>
        <taxon>Pseudonocardiaceae</taxon>
        <taxon>Prauserella</taxon>
        <taxon>Prauserella coralliicola group</taxon>
    </lineage>
</organism>
<evidence type="ECO:0000313" key="3">
    <source>
        <dbReference type="Proteomes" id="UP000309992"/>
    </source>
</evidence>
<evidence type="ECO:0000256" key="1">
    <source>
        <dbReference type="SAM" id="Phobius"/>
    </source>
</evidence>
<keyword evidence="1" id="KW-0472">Membrane</keyword>
<dbReference type="RefSeq" id="WP_137093222.1">
    <property type="nucleotide sequence ID" value="NZ_SWMS01000001.1"/>
</dbReference>
<keyword evidence="1" id="KW-0812">Transmembrane</keyword>
<accession>A0ABY2SDA2</accession>
<evidence type="ECO:0008006" key="4">
    <source>
        <dbReference type="Google" id="ProtNLM"/>
    </source>
</evidence>
<gene>
    <name evidence="2" type="ORF">FCN18_03615</name>
</gene>
<reference evidence="2 3" key="1">
    <citation type="journal article" date="2015" name="Antonie Van Leeuwenhoek">
        <title>Prauserella endophytica sp. nov., an endophytic actinobacterium isolated from Tamarix taklamakanensis.</title>
        <authorList>
            <person name="Liu J.M."/>
            <person name="Habden X."/>
            <person name="Guo L."/>
            <person name="Tuo L."/>
            <person name="Jiang Z.K."/>
            <person name="Liu S.W."/>
            <person name="Liu X.F."/>
            <person name="Chen L."/>
            <person name="Li R.F."/>
            <person name="Zhang Y.Q."/>
            <person name="Sun C.H."/>
        </authorList>
    </citation>
    <scope>NUCLEOTIDE SEQUENCE [LARGE SCALE GENOMIC DNA]</scope>
    <source>
        <strain evidence="2 3">CGMCC 4.7182</strain>
    </source>
</reference>
<feature type="transmembrane region" description="Helical" evidence="1">
    <location>
        <begin position="39"/>
        <end position="59"/>
    </location>
</feature>
<evidence type="ECO:0000313" key="2">
    <source>
        <dbReference type="EMBL" id="TKG73653.1"/>
    </source>
</evidence>
<feature type="transmembrane region" description="Helical" evidence="1">
    <location>
        <begin position="12"/>
        <end position="33"/>
    </location>
</feature>
<keyword evidence="3" id="KW-1185">Reference proteome</keyword>
<dbReference type="Proteomes" id="UP000309992">
    <property type="component" value="Unassembled WGS sequence"/>
</dbReference>
<comment type="caution">
    <text evidence="2">The sequence shown here is derived from an EMBL/GenBank/DDBJ whole genome shotgun (WGS) entry which is preliminary data.</text>
</comment>